<reference evidence="1 2" key="1">
    <citation type="submission" date="2015-11" db="EMBL/GenBank/DDBJ databases">
        <title>Expanding the genomic diversity of Burkholderia species for the development of highly accurate diagnostics.</title>
        <authorList>
            <person name="Sahl J."/>
            <person name="Keim P."/>
            <person name="Wagner D."/>
        </authorList>
    </citation>
    <scope>NUCLEOTIDE SEQUENCE [LARGE SCALE GENOMIC DNA]</scope>
    <source>
        <strain evidence="1 2">TSV85</strain>
    </source>
</reference>
<name>A0A103E2S8_9BURK</name>
<gene>
    <name evidence="1" type="ORF">WS67_12585</name>
</gene>
<organism evidence="1 2">
    <name type="scientific">Burkholderia singularis</name>
    <dbReference type="NCBI Taxonomy" id="1503053"/>
    <lineage>
        <taxon>Bacteria</taxon>
        <taxon>Pseudomonadati</taxon>
        <taxon>Pseudomonadota</taxon>
        <taxon>Betaproteobacteria</taxon>
        <taxon>Burkholderiales</taxon>
        <taxon>Burkholderiaceae</taxon>
        <taxon>Burkholderia</taxon>
        <taxon>pseudomallei group</taxon>
    </lineage>
</organism>
<dbReference type="EMBL" id="LOWA01000031">
    <property type="protein sequence ID" value="KVE27320.1"/>
    <property type="molecule type" value="Genomic_DNA"/>
</dbReference>
<evidence type="ECO:0000313" key="2">
    <source>
        <dbReference type="Proteomes" id="UP000062788"/>
    </source>
</evidence>
<keyword evidence="2" id="KW-1185">Reference proteome</keyword>
<protein>
    <submittedName>
        <fullName evidence="1">Uncharacterized protein</fullName>
    </submittedName>
</protein>
<dbReference type="AlphaFoldDB" id="A0A103E2S8"/>
<accession>A0A103E2S8</accession>
<proteinExistence type="predicted"/>
<dbReference type="Proteomes" id="UP000062788">
    <property type="component" value="Unassembled WGS sequence"/>
</dbReference>
<comment type="caution">
    <text evidence="1">The sequence shown here is derived from an EMBL/GenBank/DDBJ whole genome shotgun (WGS) entry which is preliminary data.</text>
</comment>
<sequence>MWLRTDGARLRDSAGEISRNRVVKFRTSSMTELIRFRFQKFHGWVSSLFVSRMHSECSNYARPDAFPVPGWTLW</sequence>
<evidence type="ECO:0000313" key="1">
    <source>
        <dbReference type="EMBL" id="KVE27320.1"/>
    </source>
</evidence>